<keyword evidence="5" id="KW-1185">Reference proteome</keyword>
<feature type="domain" description="Thioredoxin-like fold" evidence="3">
    <location>
        <begin position="112"/>
        <end position="280"/>
    </location>
</feature>
<name>A0A4R9C1G2_9MICO</name>
<evidence type="ECO:0000256" key="2">
    <source>
        <dbReference type="SAM" id="Phobius"/>
    </source>
</evidence>
<evidence type="ECO:0000313" key="4">
    <source>
        <dbReference type="EMBL" id="TFD95189.1"/>
    </source>
</evidence>
<evidence type="ECO:0000256" key="1">
    <source>
        <dbReference type="SAM" id="MobiDB-lite"/>
    </source>
</evidence>
<dbReference type="RefSeq" id="WP_134639006.1">
    <property type="nucleotide sequence ID" value="NZ_SOHM01000002.1"/>
</dbReference>
<evidence type="ECO:0000259" key="3">
    <source>
        <dbReference type="Pfam" id="PF13462"/>
    </source>
</evidence>
<proteinExistence type="predicted"/>
<dbReference type="InterPro" id="IPR036249">
    <property type="entry name" value="Thioredoxin-like_sf"/>
</dbReference>
<feature type="region of interest" description="Disordered" evidence="1">
    <location>
        <begin position="1"/>
        <end position="31"/>
    </location>
</feature>
<dbReference type="Gene3D" id="3.40.30.10">
    <property type="entry name" value="Glutaredoxin"/>
    <property type="match status" value="1"/>
</dbReference>
<dbReference type="InterPro" id="IPR012336">
    <property type="entry name" value="Thioredoxin-like_fold"/>
</dbReference>
<comment type="caution">
    <text evidence="4">The sequence shown here is derived from an EMBL/GenBank/DDBJ whole genome shotgun (WGS) entry which is preliminary data.</text>
</comment>
<dbReference type="Pfam" id="PF13462">
    <property type="entry name" value="Thioredoxin_4"/>
    <property type="match status" value="1"/>
</dbReference>
<dbReference type="Proteomes" id="UP000298468">
    <property type="component" value="Unassembled WGS sequence"/>
</dbReference>
<feature type="transmembrane region" description="Helical" evidence="2">
    <location>
        <begin position="40"/>
        <end position="62"/>
    </location>
</feature>
<dbReference type="OrthoDB" id="117402at2"/>
<dbReference type="SUPFAM" id="SSF52833">
    <property type="entry name" value="Thioredoxin-like"/>
    <property type="match status" value="1"/>
</dbReference>
<reference evidence="4 5" key="1">
    <citation type="submission" date="2019-03" db="EMBL/GenBank/DDBJ databases">
        <title>Genomics of glacier-inhabiting Cryobacterium strains.</title>
        <authorList>
            <person name="Liu Q."/>
            <person name="Xin Y.-H."/>
        </authorList>
    </citation>
    <scope>NUCLEOTIDE SEQUENCE [LARGE SCALE GENOMIC DNA]</scope>
    <source>
        <strain evidence="4 5">Sr59</strain>
    </source>
</reference>
<accession>A0A4R9C1G2</accession>
<sequence length="309" mass="32138">MTTGGPGDSRPSKNQRRDAARTKAAQIRVEQKKRDRRNRVFLQGGIAVAAIAVVTAIVLIIVNSVQPAGPGPRNMASDGLLIGEGLTAVTTPALQPGAELVPSTPDPTGAVPDIRVYVDYLCPFCGTFETTNAEQISQWVDSGAATVEVHPISILTSKSAGTQYSLRAANAAACVADSSPDDFLAFNSALFEAQPVEGTAGLSDEDLKDIVKSSGVSENLSTINDCIDETTFKSWVQDATDRALSGPIPNSTSLEAITGTPTVLVNGKQYVGALDDPKEFAAFVLQAASEAYSTATPTPTATPTETPAG</sequence>
<dbReference type="EMBL" id="SOHM01000002">
    <property type="protein sequence ID" value="TFD95189.1"/>
    <property type="molecule type" value="Genomic_DNA"/>
</dbReference>
<gene>
    <name evidence="4" type="ORF">E3T61_00695</name>
</gene>
<protein>
    <recommendedName>
        <fullName evidence="3">Thioredoxin-like fold domain-containing protein</fullName>
    </recommendedName>
</protein>
<keyword evidence="2" id="KW-0472">Membrane</keyword>
<keyword evidence="2" id="KW-0812">Transmembrane</keyword>
<keyword evidence="2" id="KW-1133">Transmembrane helix</keyword>
<dbReference type="AlphaFoldDB" id="A0A4R9C1G2"/>
<evidence type="ECO:0000313" key="5">
    <source>
        <dbReference type="Proteomes" id="UP000298468"/>
    </source>
</evidence>
<organism evidence="4 5">
    <name type="scientific">Cryobacterium lactosi</name>
    <dbReference type="NCBI Taxonomy" id="1259202"/>
    <lineage>
        <taxon>Bacteria</taxon>
        <taxon>Bacillati</taxon>
        <taxon>Actinomycetota</taxon>
        <taxon>Actinomycetes</taxon>
        <taxon>Micrococcales</taxon>
        <taxon>Microbacteriaceae</taxon>
        <taxon>Cryobacterium</taxon>
    </lineage>
</organism>